<evidence type="ECO:0000256" key="11">
    <source>
        <dbReference type="ARBA" id="ARBA00071217"/>
    </source>
</evidence>
<reference evidence="15 16" key="1">
    <citation type="submission" date="2006-03" db="EMBL/GenBank/DDBJ databases">
        <authorList>
            <person name="Giovannoni S.J."/>
            <person name="Cho J.-C."/>
            <person name="Ferriera S."/>
            <person name="Johnson J."/>
            <person name="Kravitz S."/>
            <person name="Halpern A."/>
            <person name="Remington K."/>
            <person name="Beeson K."/>
            <person name="Tran B."/>
            <person name="Rogers Y.-H."/>
            <person name="Friedman R."/>
            <person name="Venter J.C."/>
        </authorList>
    </citation>
    <scope>NUCLEOTIDE SEQUENCE [LARGE SCALE GENOMIC DNA]</scope>
    <source>
        <strain evidence="15 16">HTCC2207</strain>
    </source>
</reference>
<dbReference type="Proteomes" id="UP000005555">
    <property type="component" value="Unassembled WGS sequence"/>
</dbReference>
<evidence type="ECO:0000256" key="5">
    <source>
        <dbReference type="ARBA" id="ARBA00023121"/>
    </source>
</evidence>
<comment type="subunit">
    <text evidence="3 12">Homodimer.</text>
</comment>
<comment type="function">
    <text evidence="10 12">Involved in the storage or transport of lipids necessary for membrane maintenance under stressful conditions. Displays a binding preference for lysophospholipids.</text>
</comment>
<dbReference type="PIRSF" id="PIRSF036893">
    <property type="entry name" value="Lipocalin_ApoD"/>
    <property type="match status" value="1"/>
</dbReference>
<dbReference type="GO" id="GO:0008289">
    <property type="term" value="F:lipid binding"/>
    <property type="evidence" value="ECO:0007669"/>
    <property type="project" value="UniProtKB-UniRule"/>
</dbReference>
<evidence type="ECO:0000256" key="12">
    <source>
        <dbReference type="PIRNR" id="PIRNR036893"/>
    </source>
</evidence>
<protein>
    <recommendedName>
        <fullName evidence="11 12">Outer membrane lipoprotein Blc</fullName>
    </recommendedName>
</protein>
<dbReference type="InterPro" id="IPR047202">
    <property type="entry name" value="Lipocalin_Blc-like_dom"/>
</dbReference>
<evidence type="ECO:0000256" key="4">
    <source>
        <dbReference type="ARBA" id="ARBA00022729"/>
    </source>
</evidence>
<evidence type="ECO:0000256" key="7">
    <source>
        <dbReference type="ARBA" id="ARBA00023139"/>
    </source>
</evidence>
<evidence type="ECO:0000313" key="16">
    <source>
        <dbReference type="Proteomes" id="UP000005555"/>
    </source>
</evidence>
<dbReference type="PANTHER" id="PTHR10612">
    <property type="entry name" value="APOLIPOPROTEIN D"/>
    <property type="match status" value="1"/>
</dbReference>
<organism evidence="15 16">
    <name type="scientific">gamma proteobacterium HTCC2207</name>
    <dbReference type="NCBI Taxonomy" id="314287"/>
    <lineage>
        <taxon>Bacteria</taxon>
        <taxon>Pseudomonadati</taxon>
        <taxon>Pseudomonadota</taxon>
        <taxon>Gammaproteobacteria</taxon>
        <taxon>Cellvibrionales</taxon>
        <taxon>Porticoccaceae</taxon>
        <taxon>SAR92 clade</taxon>
    </lineage>
</organism>
<evidence type="ECO:0000256" key="10">
    <source>
        <dbReference type="ARBA" id="ARBA00057024"/>
    </source>
</evidence>
<accession>Q1YRH9</accession>
<keyword evidence="8 12" id="KW-0998">Cell outer membrane</keyword>
<comment type="similarity">
    <text evidence="2 12">Belongs to the calycin superfamily. Lipocalin family.</text>
</comment>
<keyword evidence="9 12" id="KW-0449">Lipoprotein</keyword>
<dbReference type="eggNOG" id="COG3040">
    <property type="taxonomic scope" value="Bacteria"/>
</dbReference>
<keyword evidence="16" id="KW-1185">Reference proteome</keyword>
<name>Q1YRH9_9GAMM</name>
<dbReference type="Pfam" id="PF08212">
    <property type="entry name" value="Lipocalin_2"/>
    <property type="match status" value="1"/>
</dbReference>
<evidence type="ECO:0000256" key="6">
    <source>
        <dbReference type="ARBA" id="ARBA00023136"/>
    </source>
</evidence>
<dbReference type="STRING" id="314287.GB2207_03294"/>
<dbReference type="InterPro" id="IPR002446">
    <property type="entry name" value="Lipocalin_bac"/>
</dbReference>
<dbReference type="InterPro" id="IPR022272">
    <property type="entry name" value="Lipocalin_CS"/>
</dbReference>
<proteinExistence type="inferred from homology"/>
<dbReference type="GO" id="GO:0009279">
    <property type="term" value="C:cell outer membrane"/>
    <property type="evidence" value="ECO:0007669"/>
    <property type="project" value="UniProtKB-SubCell"/>
</dbReference>
<dbReference type="PROSITE" id="PS00213">
    <property type="entry name" value="LIPOCALIN"/>
    <property type="match status" value="1"/>
</dbReference>
<keyword evidence="5 12" id="KW-0446">Lipid-binding</keyword>
<feature type="lipid moiety-binding region" description="S-diacylglycerol cysteine" evidence="13">
    <location>
        <position position="28"/>
    </location>
</feature>
<dbReference type="InterPro" id="IPR022271">
    <property type="entry name" value="Lipocalin_ApoD"/>
</dbReference>
<dbReference type="HOGENOM" id="CLU_068449_3_0_6"/>
<dbReference type="InterPro" id="IPR000566">
    <property type="entry name" value="Lipocln_cytosolic_FA-bd_dom"/>
</dbReference>
<dbReference type="Gene3D" id="2.40.128.20">
    <property type="match status" value="1"/>
</dbReference>
<dbReference type="InterPro" id="IPR012674">
    <property type="entry name" value="Calycin"/>
</dbReference>
<comment type="caution">
    <text evidence="15">The sequence shown here is derived from an EMBL/GenBank/DDBJ whole genome shotgun (WGS) entry which is preliminary data.</text>
</comment>
<keyword evidence="4" id="KW-0732">Signal</keyword>
<dbReference type="PRINTS" id="PR01171">
    <property type="entry name" value="BCTLIPOCALIN"/>
</dbReference>
<evidence type="ECO:0000313" key="15">
    <source>
        <dbReference type="EMBL" id="EAS46629.1"/>
    </source>
</evidence>
<feature type="domain" description="Lipocalin/cytosolic fatty-acid binding" evidence="14">
    <location>
        <begin position="41"/>
        <end position="181"/>
    </location>
</feature>
<evidence type="ECO:0000256" key="2">
    <source>
        <dbReference type="ARBA" id="ARBA00006889"/>
    </source>
</evidence>
<dbReference type="FunFam" id="2.40.128.20:FF:000002">
    <property type="entry name" value="Outer membrane lipoprotein Blc"/>
    <property type="match status" value="1"/>
</dbReference>
<feature type="lipid moiety-binding region" description="N-palmitoyl cysteine" evidence="13">
    <location>
        <position position="28"/>
    </location>
</feature>
<keyword evidence="6 12" id="KW-0472">Membrane</keyword>
<evidence type="ECO:0000256" key="3">
    <source>
        <dbReference type="ARBA" id="ARBA00011738"/>
    </source>
</evidence>
<comment type="subcellular location">
    <subcellularLocation>
        <location evidence="1">Cell outer membrane</location>
        <topology evidence="1">Lipid-anchor</topology>
    </subcellularLocation>
</comment>
<evidence type="ECO:0000256" key="13">
    <source>
        <dbReference type="PIRSR" id="PIRSR036893-52"/>
    </source>
</evidence>
<evidence type="ECO:0000256" key="1">
    <source>
        <dbReference type="ARBA" id="ARBA00004459"/>
    </source>
</evidence>
<dbReference type="PANTHER" id="PTHR10612:SF34">
    <property type="entry name" value="APOLIPOPROTEIN D"/>
    <property type="match status" value="1"/>
</dbReference>
<dbReference type="AlphaFoldDB" id="Q1YRH9"/>
<dbReference type="EMBL" id="AAPI01000005">
    <property type="protein sequence ID" value="EAS46629.1"/>
    <property type="molecule type" value="Genomic_DNA"/>
</dbReference>
<dbReference type="CDD" id="cd19438">
    <property type="entry name" value="lipocalin_Blc-like"/>
    <property type="match status" value="1"/>
</dbReference>
<evidence type="ECO:0000256" key="9">
    <source>
        <dbReference type="ARBA" id="ARBA00023288"/>
    </source>
</evidence>
<dbReference type="SUPFAM" id="SSF50814">
    <property type="entry name" value="Lipocalins"/>
    <property type="match status" value="1"/>
</dbReference>
<dbReference type="GO" id="GO:0006950">
    <property type="term" value="P:response to stress"/>
    <property type="evidence" value="ECO:0007669"/>
    <property type="project" value="UniProtKB-ARBA"/>
</dbReference>
<gene>
    <name evidence="15" type="ORF">GB2207_03294</name>
</gene>
<evidence type="ECO:0000259" key="14">
    <source>
        <dbReference type="Pfam" id="PF08212"/>
    </source>
</evidence>
<sequence>MNLLATFIDKLSIKTVALILSCGLLASCLGRPEAVLPVADLDTQRYLGTWYEVARLDHSFERGLSNVTATYSLRDDGGLRVINRGFSAEEGDWQQAEGRAYTIAEDQPGHLKVSFFGPFFGSYVVFELDSDYQYAFVAGNTTNYLWLLSRTATVSDELTKYFLQRAEELGFEVDDLIFVDQGLNQNAVGSDSAASLKNVLG</sequence>
<keyword evidence="7 13" id="KW-0564">Palmitate</keyword>
<evidence type="ECO:0000256" key="8">
    <source>
        <dbReference type="ARBA" id="ARBA00023237"/>
    </source>
</evidence>